<evidence type="ECO:0000256" key="3">
    <source>
        <dbReference type="ARBA" id="ARBA00015316"/>
    </source>
</evidence>
<protein>
    <recommendedName>
        <fullName evidence="4">EKC/KEOPS complex subunit CGI121</fullName>
    </recommendedName>
    <alternativeName>
        <fullName evidence="3">EKC/KEOPS complex subunit cgi121</fullName>
    </alternativeName>
</protein>
<reference evidence="9" key="1">
    <citation type="submission" date="2023-02" db="EMBL/GenBank/DDBJ databases">
        <title>Identification and recombinant expression of a fungal hydrolase from Papiliotrema laurentii that hydrolyzes apple cutin and clears colloidal polyester polyurethane.</title>
        <authorList>
            <consortium name="DOE Joint Genome Institute"/>
            <person name="Roman V.A."/>
            <person name="Bojanowski C."/>
            <person name="Crable B.R."/>
            <person name="Wagner D.N."/>
            <person name="Hung C.S."/>
            <person name="Nadeau L.J."/>
            <person name="Schratz L."/>
            <person name="Haridas S."/>
            <person name="Pangilinan J."/>
            <person name="Lipzen A."/>
            <person name="Na H."/>
            <person name="Yan M."/>
            <person name="Ng V."/>
            <person name="Grigoriev I.V."/>
            <person name="Spatafora J.W."/>
            <person name="Barlow D."/>
            <person name="Biffinger J."/>
            <person name="Kelley-Loughnane N."/>
            <person name="Varaljay V.A."/>
            <person name="Crookes-Goodson W.J."/>
        </authorList>
    </citation>
    <scope>NUCLEOTIDE SEQUENCE</scope>
    <source>
        <strain evidence="9">5307AH</strain>
    </source>
</reference>
<dbReference type="PANTHER" id="PTHR15840:SF10">
    <property type="entry name" value="EKC_KEOPS COMPLEX SUBUNIT TPRKB"/>
    <property type="match status" value="1"/>
</dbReference>
<evidence type="ECO:0000313" key="10">
    <source>
        <dbReference type="Proteomes" id="UP001182556"/>
    </source>
</evidence>
<dbReference type="GO" id="GO:0005634">
    <property type="term" value="C:nucleus"/>
    <property type="evidence" value="ECO:0007669"/>
    <property type="project" value="UniProtKB-SubCell"/>
</dbReference>
<evidence type="ECO:0000256" key="7">
    <source>
        <dbReference type="ARBA" id="ARBA00025043"/>
    </source>
</evidence>
<keyword evidence="9" id="KW-0418">Kinase</keyword>
<dbReference type="AlphaFoldDB" id="A0AAD9L8X1"/>
<organism evidence="9 10">
    <name type="scientific">Papiliotrema laurentii</name>
    <name type="common">Cryptococcus laurentii</name>
    <dbReference type="NCBI Taxonomy" id="5418"/>
    <lineage>
        <taxon>Eukaryota</taxon>
        <taxon>Fungi</taxon>
        <taxon>Dikarya</taxon>
        <taxon>Basidiomycota</taxon>
        <taxon>Agaricomycotina</taxon>
        <taxon>Tremellomycetes</taxon>
        <taxon>Tremellales</taxon>
        <taxon>Rhynchogastremaceae</taxon>
        <taxon>Papiliotrema</taxon>
    </lineage>
</organism>
<dbReference type="Pfam" id="PF08617">
    <property type="entry name" value="CGI-121"/>
    <property type="match status" value="1"/>
</dbReference>
<keyword evidence="6 8" id="KW-0539">Nucleus</keyword>
<dbReference type="InterPro" id="IPR036504">
    <property type="entry name" value="CGI121/TPRKB_sf"/>
</dbReference>
<dbReference type="GO" id="GO:0016301">
    <property type="term" value="F:kinase activity"/>
    <property type="evidence" value="ECO:0007669"/>
    <property type="project" value="UniProtKB-KW"/>
</dbReference>
<evidence type="ECO:0000256" key="2">
    <source>
        <dbReference type="ARBA" id="ARBA00005546"/>
    </source>
</evidence>
<dbReference type="GO" id="GO:0005829">
    <property type="term" value="C:cytosol"/>
    <property type="evidence" value="ECO:0007669"/>
    <property type="project" value="TreeGrafter"/>
</dbReference>
<dbReference type="PANTHER" id="PTHR15840">
    <property type="entry name" value="CGI-121 FAMILY MEMBER"/>
    <property type="match status" value="1"/>
</dbReference>
<accession>A0AAD9L8X1</accession>
<comment type="subcellular location">
    <subcellularLocation>
        <location evidence="1">Nucleus</location>
    </subcellularLocation>
</comment>
<dbReference type="Proteomes" id="UP001182556">
    <property type="component" value="Unassembled WGS sequence"/>
</dbReference>
<keyword evidence="9" id="KW-0808">Transferase</keyword>
<dbReference type="GO" id="GO:0000408">
    <property type="term" value="C:EKC/KEOPS complex"/>
    <property type="evidence" value="ECO:0007669"/>
    <property type="project" value="TreeGrafter"/>
</dbReference>
<dbReference type="Gene3D" id="3.30.2380.10">
    <property type="entry name" value="CGI121/TPRKB"/>
    <property type="match status" value="1"/>
</dbReference>
<dbReference type="SUPFAM" id="SSF143870">
    <property type="entry name" value="PF0523-like"/>
    <property type="match status" value="1"/>
</dbReference>
<proteinExistence type="inferred from homology"/>
<evidence type="ECO:0000256" key="6">
    <source>
        <dbReference type="ARBA" id="ARBA00023242"/>
    </source>
</evidence>
<keyword evidence="5" id="KW-0819">tRNA processing</keyword>
<comment type="function">
    <text evidence="7">Component of the EKC/KEOPS complex that is required for the formation of a threonylcarbamoyl group on adenosine at position 37 (t(6)A37) in tRNAs that read codons beginning with adenine. The complex is probably involved in the transfer of the threonylcarbamoyl moiety of threonylcarbamoyl-AMP (TC-AMP) to the N6 group of A37. CGI121 acts as an allosteric effector that regulates the t(6)A activity of the complex. The EKC/KEOPS complex also promotes both telomere uncapping and telomere elongation. The complex is required for efficient recruitment of transcriptional coactivators. CGI121 is not required for tRNA modification.</text>
</comment>
<comment type="caution">
    <text evidence="9">The sequence shown here is derived from an EMBL/GenBank/DDBJ whole genome shotgun (WGS) entry which is preliminary data.</text>
</comment>
<evidence type="ECO:0000256" key="4">
    <source>
        <dbReference type="ARBA" id="ARBA00016009"/>
    </source>
</evidence>
<dbReference type="GO" id="GO:0002949">
    <property type="term" value="P:tRNA threonylcarbamoyladenosine modification"/>
    <property type="evidence" value="ECO:0007669"/>
    <property type="project" value="TreeGrafter"/>
</dbReference>
<sequence>METYTFPQFPSPWSTVHLALFDNLSNAPEIRRKLISAAQMDGPEGAAAKREVEFGFIDASMLVSRQHLITALQMTLLLALPADLSGSSAVVPKTRSHNLHSEILLTLHTNNIISEAIKKFGISDSTRTLCVVRFGSSQQADVWRDMEKVVQGQLVPLSKLDSDEYADWKSLDKLYKLSELTRLPLTKEEIREKKIAAVVNTVAVKSVT</sequence>
<name>A0AAD9L8X1_PAPLA</name>
<comment type="similarity">
    <text evidence="2 8">Belongs to the CGI121/TPRKB family.</text>
</comment>
<evidence type="ECO:0000256" key="1">
    <source>
        <dbReference type="ARBA" id="ARBA00004123"/>
    </source>
</evidence>
<evidence type="ECO:0000256" key="5">
    <source>
        <dbReference type="ARBA" id="ARBA00022694"/>
    </source>
</evidence>
<evidence type="ECO:0000256" key="8">
    <source>
        <dbReference type="RuleBase" id="RU004398"/>
    </source>
</evidence>
<evidence type="ECO:0000313" key="9">
    <source>
        <dbReference type="EMBL" id="KAK1927606.1"/>
    </source>
</evidence>
<dbReference type="InterPro" id="IPR013926">
    <property type="entry name" value="CGI121/TPRKB"/>
</dbReference>
<dbReference type="EMBL" id="JAODAN010000001">
    <property type="protein sequence ID" value="KAK1927606.1"/>
    <property type="molecule type" value="Genomic_DNA"/>
</dbReference>
<gene>
    <name evidence="9" type="ORF">DB88DRAFT_537535</name>
</gene>
<keyword evidence="10" id="KW-1185">Reference proteome</keyword>